<dbReference type="Gene3D" id="3.40.120.10">
    <property type="entry name" value="Alpha-D-Glucose-1,6-Bisphosphate, subunit A, domain 3"/>
    <property type="match status" value="1"/>
</dbReference>
<dbReference type="GO" id="GO:0046872">
    <property type="term" value="F:metal ion binding"/>
    <property type="evidence" value="ECO:0007669"/>
    <property type="project" value="UniProtKB-KW"/>
</dbReference>
<evidence type="ECO:0000256" key="6">
    <source>
        <dbReference type="ARBA" id="ARBA00023277"/>
    </source>
</evidence>
<keyword evidence="3" id="KW-0479">Metal-binding</keyword>
<evidence type="ECO:0000313" key="8">
    <source>
        <dbReference type="EMBL" id="GKU89492.1"/>
    </source>
</evidence>
<dbReference type="SUPFAM" id="SSF53738">
    <property type="entry name" value="Phosphoglucomutase, first 3 domains"/>
    <property type="match status" value="1"/>
</dbReference>
<gene>
    <name evidence="8" type="ORF">SLEP1_g3624</name>
</gene>
<keyword evidence="5" id="KW-0413">Isomerase</keyword>
<evidence type="ECO:0000313" key="9">
    <source>
        <dbReference type="Proteomes" id="UP001054252"/>
    </source>
</evidence>
<protein>
    <recommendedName>
        <fullName evidence="7">Alpha-D-phosphohexomutase alpha/beta/alpha domain-containing protein</fullName>
    </recommendedName>
</protein>
<dbReference type="Proteomes" id="UP001054252">
    <property type="component" value="Unassembled WGS sequence"/>
</dbReference>
<dbReference type="InterPro" id="IPR005844">
    <property type="entry name" value="A-D-PHexomutase_a/b/a-I"/>
</dbReference>
<evidence type="ECO:0000256" key="4">
    <source>
        <dbReference type="ARBA" id="ARBA00022842"/>
    </source>
</evidence>
<dbReference type="GO" id="GO:0005829">
    <property type="term" value="C:cytosol"/>
    <property type="evidence" value="ECO:0007669"/>
    <property type="project" value="TreeGrafter"/>
</dbReference>
<dbReference type="AlphaFoldDB" id="A0AAV5HUU4"/>
<feature type="domain" description="Alpha-D-phosphohexomutase alpha/beta/alpha" evidence="7">
    <location>
        <begin position="92"/>
        <end position="165"/>
    </location>
</feature>
<dbReference type="Pfam" id="PF02878">
    <property type="entry name" value="PGM_PMM_I"/>
    <property type="match status" value="1"/>
</dbReference>
<evidence type="ECO:0000256" key="1">
    <source>
        <dbReference type="ARBA" id="ARBA00001946"/>
    </source>
</evidence>
<proteinExistence type="inferred from homology"/>
<keyword evidence="6" id="KW-0119">Carbohydrate metabolism</keyword>
<dbReference type="GO" id="GO:0004614">
    <property type="term" value="F:phosphoglucomutase activity"/>
    <property type="evidence" value="ECO:0007669"/>
    <property type="project" value="InterPro"/>
</dbReference>
<name>A0AAV5HUU4_9ROSI</name>
<evidence type="ECO:0000259" key="7">
    <source>
        <dbReference type="Pfam" id="PF02878"/>
    </source>
</evidence>
<dbReference type="InterPro" id="IPR016055">
    <property type="entry name" value="A-D-PHexomutase_a/b/a-I/II/III"/>
</dbReference>
<reference evidence="8 9" key="1">
    <citation type="journal article" date="2021" name="Commun. Biol.">
        <title>The genome of Shorea leprosula (Dipterocarpaceae) highlights the ecological relevance of drought in aseasonal tropical rainforests.</title>
        <authorList>
            <person name="Ng K.K.S."/>
            <person name="Kobayashi M.J."/>
            <person name="Fawcett J.A."/>
            <person name="Hatakeyama M."/>
            <person name="Paape T."/>
            <person name="Ng C.H."/>
            <person name="Ang C.C."/>
            <person name="Tnah L.H."/>
            <person name="Lee C.T."/>
            <person name="Nishiyama T."/>
            <person name="Sese J."/>
            <person name="O'Brien M.J."/>
            <person name="Copetti D."/>
            <person name="Mohd Noor M.I."/>
            <person name="Ong R.C."/>
            <person name="Putra M."/>
            <person name="Sireger I.Z."/>
            <person name="Indrioko S."/>
            <person name="Kosugi Y."/>
            <person name="Izuno A."/>
            <person name="Isagi Y."/>
            <person name="Lee S.L."/>
            <person name="Shimizu K.K."/>
        </authorList>
    </citation>
    <scope>NUCLEOTIDE SEQUENCE [LARGE SCALE GENOMIC DNA]</scope>
    <source>
        <strain evidence="8">214</strain>
    </source>
</reference>
<comment type="caution">
    <text evidence="8">The sequence shown here is derived from an EMBL/GenBank/DDBJ whole genome shotgun (WGS) entry which is preliminary data.</text>
</comment>
<organism evidence="8 9">
    <name type="scientific">Rubroshorea leprosula</name>
    <dbReference type="NCBI Taxonomy" id="152421"/>
    <lineage>
        <taxon>Eukaryota</taxon>
        <taxon>Viridiplantae</taxon>
        <taxon>Streptophyta</taxon>
        <taxon>Embryophyta</taxon>
        <taxon>Tracheophyta</taxon>
        <taxon>Spermatophyta</taxon>
        <taxon>Magnoliopsida</taxon>
        <taxon>eudicotyledons</taxon>
        <taxon>Gunneridae</taxon>
        <taxon>Pentapetalae</taxon>
        <taxon>rosids</taxon>
        <taxon>malvids</taxon>
        <taxon>Malvales</taxon>
        <taxon>Dipterocarpaceae</taxon>
        <taxon>Rubroshorea</taxon>
    </lineage>
</organism>
<keyword evidence="9" id="KW-1185">Reference proteome</keyword>
<comment type="cofactor">
    <cofactor evidence="1">
        <name>Mg(2+)</name>
        <dbReference type="ChEBI" id="CHEBI:18420"/>
    </cofactor>
</comment>
<sequence>MAPCSGTLRLDSLLGSTFWRRPSSDSPPLGSLPPLSSASLRLRAPKFPLKTRLFSIPHSRLFICNASSSSTTVAEPEGIKVSSVPTKPIEGQKTGTSGLRKKVKVFMEDNYLANWIQALFNSLPPVDYKNGVLVLGGDGRYFNKEAAQIIIKIAAGNGVGKILVGK</sequence>
<dbReference type="PANTHER" id="PTHR22573:SF59">
    <property type="entry name" value="PHOSPHOGLUCOMUTASE, CHLOROPLASTIC"/>
    <property type="match status" value="1"/>
</dbReference>
<dbReference type="PANTHER" id="PTHR22573">
    <property type="entry name" value="PHOSPHOHEXOMUTASE FAMILY MEMBER"/>
    <property type="match status" value="1"/>
</dbReference>
<accession>A0AAV5HUU4</accession>
<dbReference type="InterPro" id="IPR045244">
    <property type="entry name" value="PGM"/>
</dbReference>
<evidence type="ECO:0000256" key="5">
    <source>
        <dbReference type="ARBA" id="ARBA00023235"/>
    </source>
</evidence>
<dbReference type="EMBL" id="BPVZ01000003">
    <property type="protein sequence ID" value="GKU89492.1"/>
    <property type="molecule type" value="Genomic_DNA"/>
</dbReference>
<keyword evidence="4" id="KW-0460">Magnesium</keyword>
<comment type="similarity">
    <text evidence="2">Belongs to the phosphohexose mutase family.</text>
</comment>
<evidence type="ECO:0000256" key="2">
    <source>
        <dbReference type="ARBA" id="ARBA00010231"/>
    </source>
</evidence>
<evidence type="ECO:0000256" key="3">
    <source>
        <dbReference type="ARBA" id="ARBA00022723"/>
    </source>
</evidence>
<dbReference type="GO" id="GO:0005975">
    <property type="term" value="P:carbohydrate metabolic process"/>
    <property type="evidence" value="ECO:0007669"/>
    <property type="project" value="InterPro"/>
</dbReference>